<dbReference type="InterPro" id="IPR035908">
    <property type="entry name" value="F0_ATP_A_sf"/>
</dbReference>
<dbReference type="GO" id="GO:0045259">
    <property type="term" value="C:proton-transporting ATP synthase complex"/>
    <property type="evidence" value="ECO:0007669"/>
    <property type="project" value="UniProtKB-KW"/>
</dbReference>
<evidence type="ECO:0000256" key="5">
    <source>
        <dbReference type="ARBA" id="ARBA00022692"/>
    </source>
</evidence>
<feature type="transmembrane region" description="Helical" evidence="12">
    <location>
        <begin position="39"/>
        <end position="57"/>
    </location>
</feature>
<comment type="subcellular location">
    <subcellularLocation>
        <location evidence="1">Membrane</location>
        <topology evidence="1">Multi-pass membrane protein</topology>
    </subcellularLocation>
    <subcellularLocation>
        <location evidence="11">Mitochondrion inner membrane</location>
        <topology evidence="11">Multi-pass membrane protein</topology>
    </subcellularLocation>
</comment>
<feature type="transmembrane region" description="Helical" evidence="12">
    <location>
        <begin position="12"/>
        <end position="33"/>
    </location>
</feature>
<dbReference type="PANTHER" id="PTHR11410:SF0">
    <property type="entry name" value="ATP SYNTHASE SUBUNIT A"/>
    <property type="match status" value="1"/>
</dbReference>
<evidence type="ECO:0000256" key="4">
    <source>
        <dbReference type="ARBA" id="ARBA00022547"/>
    </source>
</evidence>
<keyword evidence="3" id="KW-0813">Transport</keyword>
<dbReference type="AlphaFoldDB" id="Q1HBD5"/>
<evidence type="ECO:0000256" key="7">
    <source>
        <dbReference type="ARBA" id="ARBA00022989"/>
    </source>
</evidence>
<sequence>MVYNFMSPFHFMNLSMSAGVILMFIMMFSYLNFTPRSELFMIFGLLLYMNMLGLIPYSWGLTSFMMSNFFLGLLMWSSFYFYKFVNLPSVSLAHFLPVSSPLFLWSFLICLEVISQIIRPVTLSLRITCNIMAGHVVLSLVSNLNLVTICLFLMFELVVGVIQAVVFSLLLYSYKTE</sequence>
<evidence type="ECO:0000256" key="11">
    <source>
        <dbReference type="RuleBase" id="RU004450"/>
    </source>
</evidence>
<evidence type="ECO:0000256" key="3">
    <source>
        <dbReference type="ARBA" id="ARBA00022448"/>
    </source>
</evidence>
<evidence type="ECO:0000256" key="6">
    <source>
        <dbReference type="ARBA" id="ARBA00022781"/>
    </source>
</evidence>
<geneLocation type="mitochondrion" evidence="13"/>
<evidence type="ECO:0000256" key="8">
    <source>
        <dbReference type="ARBA" id="ARBA00023065"/>
    </source>
</evidence>
<comment type="similarity">
    <text evidence="2">Belongs to the ATPase A chain family.</text>
</comment>
<dbReference type="SUPFAM" id="SSF81336">
    <property type="entry name" value="F1F0 ATP synthase subunit A"/>
    <property type="match status" value="1"/>
</dbReference>
<evidence type="ECO:0000256" key="1">
    <source>
        <dbReference type="ARBA" id="ARBA00004141"/>
    </source>
</evidence>
<dbReference type="PANTHER" id="PTHR11410">
    <property type="entry name" value="ATP SYNTHASE SUBUNIT A"/>
    <property type="match status" value="1"/>
</dbReference>
<dbReference type="EMBL" id="DQ520857">
    <property type="protein sequence ID" value="ABF48146.1"/>
    <property type="molecule type" value="Genomic_DNA"/>
</dbReference>
<feature type="transmembrane region" description="Helical" evidence="12">
    <location>
        <begin position="146"/>
        <end position="172"/>
    </location>
</feature>
<protein>
    <recommendedName>
        <fullName evidence="11">ATP synthase subunit a</fullName>
    </recommendedName>
</protein>
<accession>Q1HBD5</accession>
<reference evidence="13" key="2">
    <citation type="submission" date="2006-04" db="EMBL/GenBank/DDBJ databases">
        <authorList>
            <person name="Tang S."/>
            <person name="Hyman B."/>
        </authorList>
    </citation>
    <scope>NUCLEOTIDE SEQUENCE</scope>
</reference>
<dbReference type="Gene3D" id="1.20.120.220">
    <property type="entry name" value="ATP synthase, F0 complex, subunit A"/>
    <property type="match status" value="1"/>
</dbReference>
<evidence type="ECO:0000313" key="13">
    <source>
        <dbReference type="EMBL" id="ABF48158.1"/>
    </source>
</evidence>
<evidence type="ECO:0000256" key="2">
    <source>
        <dbReference type="ARBA" id="ARBA00006810"/>
    </source>
</evidence>
<dbReference type="InterPro" id="IPR045083">
    <property type="entry name" value="ATP_synth_F0_asu_bact/mt"/>
</dbReference>
<keyword evidence="13" id="KW-0496">Mitochondrion</keyword>
<keyword evidence="4" id="KW-0138">CF(0)</keyword>
<dbReference type="GO" id="GO:0005743">
    <property type="term" value="C:mitochondrial inner membrane"/>
    <property type="evidence" value="ECO:0007669"/>
    <property type="project" value="UniProtKB-SubCell"/>
</dbReference>
<organism evidence="13">
    <name type="scientific">Thaumamermis cosgrovei</name>
    <name type="common">Pillbug parasitic nematode</name>
    <dbReference type="NCBI Taxonomy" id="382538"/>
    <lineage>
        <taxon>Eukaryota</taxon>
        <taxon>Metazoa</taxon>
        <taxon>Ecdysozoa</taxon>
        <taxon>Nematoda</taxon>
        <taxon>Enoplea</taxon>
        <taxon>Dorylaimia</taxon>
        <taxon>Mermithida</taxon>
        <taxon>Mermithoidea</taxon>
        <taxon>Mermithidae</taxon>
        <taxon>Thaumamermis</taxon>
    </lineage>
</organism>
<gene>
    <name evidence="13" type="primary">atp6</name>
</gene>
<reference evidence="13" key="1">
    <citation type="journal article" date="2005" name="J. Nematol.">
        <title>Rolling circle amplification of complete nematode mitochondrial genomes.</title>
        <authorList>
            <person name="Tang S."/>
            <person name="Hyman B."/>
        </authorList>
    </citation>
    <scope>NUCLEOTIDE SEQUENCE</scope>
</reference>
<keyword evidence="8" id="KW-0406">Ion transport</keyword>
<keyword evidence="10" id="KW-0066">ATP synthesis</keyword>
<evidence type="ECO:0000256" key="9">
    <source>
        <dbReference type="ARBA" id="ARBA00023136"/>
    </source>
</evidence>
<keyword evidence="9 12" id="KW-0472">Membrane</keyword>
<feature type="transmembrane region" description="Helical" evidence="12">
    <location>
        <begin position="121"/>
        <end position="140"/>
    </location>
</feature>
<dbReference type="CTD" id="4508"/>
<dbReference type="GO" id="GO:0046933">
    <property type="term" value="F:proton-transporting ATP synthase activity, rotational mechanism"/>
    <property type="evidence" value="ECO:0007669"/>
    <property type="project" value="TreeGrafter"/>
</dbReference>
<keyword evidence="5 12" id="KW-0812">Transmembrane</keyword>
<name>Q1HBD5_THACS</name>
<dbReference type="GeneID" id="4078875"/>
<keyword evidence="6" id="KW-0375">Hydrogen ion transport</keyword>
<keyword evidence="7 12" id="KW-1133">Transmembrane helix</keyword>
<feature type="transmembrane region" description="Helical" evidence="12">
    <location>
        <begin position="94"/>
        <end position="114"/>
    </location>
</feature>
<proteinExistence type="inferred from homology"/>
<dbReference type="EMBL" id="DQ520858">
    <property type="protein sequence ID" value="ABF48158.1"/>
    <property type="molecule type" value="Genomic_DNA"/>
</dbReference>
<dbReference type="InterPro" id="IPR000568">
    <property type="entry name" value="ATP_synth_F0_asu"/>
</dbReference>
<evidence type="ECO:0000256" key="12">
    <source>
        <dbReference type="SAM" id="Phobius"/>
    </source>
</evidence>
<evidence type="ECO:0000256" key="10">
    <source>
        <dbReference type="ARBA" id="ARBA00023310"/>
    </source>
</evidence>
<dbReference type="PRINTS" id="PR00123">
    <property type="entry name" value="ATPASEA"/>
</dbReference>
<dbReference type="RefSeq" id="YP_615047.1">
    <property type="nucleotide sequence ID" value="NC_008046.1"/>
</dbReference>
<dbReference type="NCBIfam" id="TIGR01131">
    <property type="entry name" value="ATP_synt_6_or_A"/>
    <property type="match status" value="1"/>
</dbReference>
<dbReference type="CDD" id="cd00310">
    <property type="entry name" value="ATP-synt_Fo_a_6"/>
    <property type="match status" value="1"/>
</dbReference>
<dbReference type="Pfam" id="PF00119">
    <property type="entry name" value="ATP-synt_A"/>
    <property type="match status" value="1"/>
</dbReference>